<accession>A0A9D1RYJ4</accession>
<feature type="signal peptide" evidence="1">
    <location>
        <begin position="1"/>
        <end position="34"/>
    </location>
</feature>
<proteinExistence type="predicted"/>
<gene>
    <name evidence="2" type="ORF">H9867_06540</name>
</gene>
<reference evidence="2" key="1">
    <citation type="journal article" date="2021" name="PeerJ">
        <title>Extensive microbial diversity within the chicken gut microbiome revealed by metagenomics and culture.</title>
        <authorList>
            <person name="Gilroy R."/>
            <person name="Ravi A."/>
            <person name="Getino M."/>
            <person name="Pursley I."/>
            <person name="Horton D.L."/>
            <person name="Alikhan N.F."/>
            <person name="Baker D."/>
            <person name="Gharbi K."/>
            <person name="Hall N."/>
            <person name="Watson M."/>
            <person name="Adriaenssens E.M."/>
            <person name="Foster-Nyarko E."/>
            <person name="Jarju S."/>
            <person name="Secka A."/>
            <person name="Antonio M."/>
            <person name="Oren A."/>
            <person name="Chaudhuri R.R."/>
            <person name="La Ragione R."/>
            <person name="Hildebrand F."/>
            <person name="Pallen M.J."/>
        </authorList>
    </citation>
    <scope>NUCLEOTIDE SEQUENCE</scope>
    <source>
        <strain evidence="2">4376</strain>
    </source>
</reference>
<evidence type="ECO:0000313" key="2">
    <source>
        <dbReference type="EMBL" id="HIW96122.1"/>
    </source>
</evidence>
<dbReference type="Proteomes" id="UP000824189">
    <property type="component" value="Unassembled WGS sequence"/>
</dbReference>
<name>A0A9D1RYJ4_9CORY</name>
<feature type="chain" id="PRO_5039652749" evidence="1">
    <location>
        <begin position="35"/>
        <end position="68"/>
    </location>
</feature>
<keyword evidence="1" id="KW-0732">Signal</keyword>
<evidence type="ECO:0000256" key="1">
    <source>
        <dbReference type="SAM" id="SignalP"/>
    </source>
</evidence>
<evidence type="ECO:0000313" key="3">
    <source>
        <dbReference type="Proteomes" id="UP000824189"/>
    </source>
</evidence>
<sequence>MIFPRTTLAKLTVATATLGVMVGVGGGVAPTASAATTQTVAGSTATTYDAPYHIFSCKKNPQMVWCRG</sequence>
<organism evidence="2 3">
    <name type="scientific">Candidatus Corynebacterium gallistercoris</name>
    <dbReference type="NCBI Taxonomy" id="2838530"/>
    <lineage>
        <taxon>Bacteria</taxon>
        <taxon>Bacillati</taxon>
        <taxon>Actinomycetota</taxon>
        <taxon>Actinomycetes</taxon>
        <taxon>Mycobacteriales</taxon>
        <taxon>Corynebacteriaceae</taxon>
        <taxon>Corynebacterium</taxon>
    </lineage>
</organism>
<protein>
    <submittedName>
        <fullName evidence="2">Uncharacterized protein</fullName>
    </submittedName>
</protein>
<dbReference type="EMBL" id="DXFZ01000083">
    <property type="protein sequence ID" value="HIW96122.1"/>
    <property type="molecule type" value="Genomic_DNA"/>
</dbReference>
<reference evidence="2" key="2">
    <citation type="submission" date="2021-04" db="EMBL/GenBank/DDBJ databases">
        <authorList>
            <person name="Gilroy R."/>
        </authorList>
    </citation>
    <scope>NUCLEOTIDE SEQUENCE</scope>
    <source>
        <strain evidence="2">4376</strain>
    </source>
</reference>
<comment type="caution">
    <text evidence="2">The sequence shown here is derived from an EMBL/GenBank/DDBJ whole genome shotgun (WGS) entry which is preliminary data.</text>
</comment>
<dbReference type="AlphaFoldDB" id="A0A9D1RYJ4"/>